<dbReference type="SUPFAM" id="SSF51338">
    <property type="entry name" value="Composite domain of metallo-dependent hydrolases"/>
    <property type="match status" value="1"/>
</dbReference>
<dbReference type="EMBL" id="JAUKPO010000002">
    <property type="protein sequence ID" value="MDO1445777.1"/>
    <property type="molecule type" value="Genomic_DNA"/>
</dbReference>
<evidence type="ECO:0000313" key="3">
    <source>
        <dbReference type="Proteomes" id="UP001168528"/>
    </source>
</evidence>
<gene>
    <name evidence="2" type="ORF">Q0590_05920</name>
</gene>
<evidence type="ECO:0008006" key="4">
    <source>
        <dbReference type="Google" id="ProtNLM"/>
    </source>
</evidence>
<dbReference type="InterPro" id="IPR051781">
    <property type="entry name" value="Metallo-dep_Hydrolase"/>
</dbReference>
<comment type="caution">
    <text evidence="2">The sequence shown here is derived from an EMBL/GenBank/DDBJ whole genome shotgun (WGS) entry which is preliminary data.</text>
</comment>
<proteinExistence type="predicted"/>
<dbReference type="RefSeq" id="WP_302036576.1">
    <property type="nucleotide sequence ID" value="NZ_JAUKPO010000002.1"/>
</dbReference>
<sequence>MKKIIIRTLIGLVSLAVISVAGIYAYLLYPSMFMTFPPEHLTSPLPSKYGKVMLGKPSTYLFKDVSLIPMTLDTILEHQFVLIENGRIKQIESSLASIHTMAEPFLIEGTGKYLIPGLADMHVHLNDDNNLLLLVANGVTTVRDMFGFSFHLQWREQIEKGALLGPTLYTSSPVLDVYKVGRKV</sequence>
<dbReference type="PANTHER" id="PTHR43135">
    <property type="entry name" value="ALPHA-D-RIBOSE 1-METHYLPHOSPHONATE 5-TRIPHOSPHATE DIPHOSPHATASE"/>
    <property type="match status" value="1"/>
</dbReference>
<keyword evidence="1" id="KW-0472">Membrane</keyword>
<accession>A0ABT8R108</accession>
<keyword evidence="3" id="KW-1185">Reference proteome</keyword>
<reference evidence="2" key="1">
    <citation type="submission" date="2023-07" db="EMBL/GenBank/DDBJ databases">
        <title>The genome sequence of Rhodocytophaga aerolata KACC 12507.</title>
        <authorList>
            <person name="Zhang X."/>
        </authorList>
    </citation>
    <scope>NUCLEOTIDE SEQUENCE</scope>
    <source>
        <strain evidence="2">KACC 12507</strain>
    </source>
</reference>
<dbReference type="Proteomes" id="UP001168528">
    <property type="component" value="Unassembled WGS sequence"/>
</dbReference>
<dbReference type="Gene3D" id="3.30.110.90">
    <property type="entry name" value="Amidohydrolase"/>
    <property type="match status" value="1"/>
</dbReference>
<keyword evidence="1" id="KW-1133">Transmembrane helix</keyword>
<organism evidence="2 3">
    <name type="scientific">Rhodocytophaga aerolata</name>
    <dbReference type="NCBI Taxonomy" id="455078"/>
    <lineage>
        <taxon>Bacteria</taxon>
        <taxon>Pseudomonadati</taxon>
        <taxon>Bacteroidota</taxon>
        <taxon>Cytophagia</taxon>
        <taxon>Cytophagales</taxon>
        <taxon>Rhodocytophagaceae</taxon>
        <taxon>Rhodocytophaga</taxon>
    </lineage>
</organism>
<dbReference type="PANTHER" id="PTHR43135:SF3">
    <property type="entry name" value="ALPHA-D-RIBOSE 1-METHYLPHOSPHONATE 5-TRIPHOSPHATE DIPHOSPHATASE"/>
    <property type="match status" value="1"/>
</dbReference>
<feature type="transmembrane region" description="Helical" evidence="1">
    <location>
        <begin position="9"/>
        <end position="29"/>
    </location>
</feature>
<protein>
    <recommendedName>
        <fullName evidence="4">Amidohydrolase family protein</fullName>
    </recommendedName>
</protein>
<name>A0ABT8R108_9BACT</name>
<dbReference type="InterPro" id="IPR011059">
    <property type="entry name" value="Metal-dep_hydrolase_composite"/>
</dbReference>
<keyword evidence="1" id="KW-0812">Transmembrane</keyword>
<evidence type="ECO:0000256" key="1">
    <source>
        <dbReference type="SAM" id="Phobius"/>
    </source>
</evidence>
<evidence type="ECO:0000313" key="2">
    <source>
        <dbReference type="EMBL" id="MDO1445777.1"/>
    </source>
</evidence>
<dbReference type="Gene3D" id="2.30.40.10">
    <property type="entry name" value="Urease, subunit C, domain 1"/>
    <property type="match status" value="1"/>
</dbReference>